<evidence type="ECO:0000256" key="3">
    <source>
        <dbReference type="ARBA" id="ARBA00022806"/>
    </source>
</evidence>
<dbReference type="EMBL" id="JAPNNL010000201">
    <property type="protein sequence ID" value="MDA0638071.1"/>
    <property type="molecule type" value="Genomic_DNA"/>
</dbReference>
<evidence type="ECO:0000259" key="6">
    <source>
        <dbReference type="PROSITE" id="PS51198"/>
    </source>
</evidence>
<dbReference type="InterPro" id="IPR014016">
    <property type="entry name" value="UvrD-like_ATP-bd"/>
</dbReference>
<keyword evidence="3 5" id="KW-0347">Helicase</keyword>
<dbReference type="PANTHER" id="PTHR11070">
    <property type="entry name" value="UVRD / RECB / PCRA DNA HELICASE FAMILY MEMBER"/>
    <property type="match status" value="1"/>
</dbReference>
<accession>A0ABT4SLF5</accession>
<protein>
    <submittedName>
        <fullName evidence="7">AAA family ATPase</fullName>
    </submittedName>
</protein>
<dbReference type="Proteomes" id="UP001144036">
    <property type="component" value="Unassembled WGS sequence"/>
</dbReference>
<feature type="domain" description="UvrD-like helicase ATP-binding" evidence="6">
    <location>
        <begin position="184"/>
        <end position="613"/>
    </location>
</feature>
<proteinExistence type="predicted"/>
<feature type="binding site" evidence="5">
    <location>
        <begin position="205"/>
        <end position="212"/>
    </location>
    <ligand>
        <name>ATP</name>
        <dbReference type="ChEBI" id="CHEBI:30616"/>
    </ligand>
</feature>
<evidence type="ECO:0000256" key="1">
    <source>
        <dbReference type="ARBA" id="ARBA00022741"/>
    </source>
</evidence>
<gene>
    <name evidence="7" type="ORF">OUY22_32075</name>
</gene>
<comment type="caution">
    <text evidence="7">The sequence shown here is derived from an EMBL/GenBank/DDBJ whole genome shotgun (WGS) entry which is preliminary data.</text>
</comment>
<dbReference type="Gene3D" id="3.40.50.300">
    <property type="entry name" value="P-loop containing nucleotide triphosphate hydrolases"/>
    <property type="match status" value="2"/>
</dbReference>
<dbReference type="SUPFAM" id="SSF52540">
    <property type="entry name" value="P-loop containing nucleoside triphosphate hydrolases"/>
    <property type="match status" value="1"/>
</dbReference>
<evidence type="ECO:0000313" key="7">
    <source>
        <dbReference type="EMBL" id="MDA0638071.1"/>
    </source>
</evidence>
<reference evidence="7" key="1">
    <citation type="submission" date="2022-11" db="EMBL/GenBank/DDBJ databases">
        <title>Nonomuraea corallina sp. nov., a new species of the genus Nonomuraea isolated from sea side sediment in Thai sea.</title>
        <authorList>
            <person name="Ngamcharungchit C."/>
            <person name="Matsumoto A."/>
            <person name="Suriyachadkun C."/>
            <person name="Panbangred W."/>
            <person name="Inahashi Y."/>
            <person name="Intra B."/>
        </authorList>
    </citation>
    <scope>NUCLEOTIDE SEQUENCE</scope>
    <source>
        <strain evidence="7">MCN248</strain>
    </source>
</reference>
<evidence type="ECO:0000256" key="2">
    <source>
        <dbReference type="ARBA" id="ARBA00022801"/>
    </source>
</evidence>
<dbReference type="PANTHER" id="PTHR11070:SF45">
    <property type="entry name" value="DNA 3'-5' HELICASE"/>
    <property type="match status" value="1"/>
</dbReference>
<dbReference type="PROSITE" id="PS51198">
    <property type="entry name" value="UVRD_HELICASE_ATP_BIND"/>
    <property type="match status" value="1"/>
</dbReference>
<feature type="non-terminal residue" evidence="7">
    <location>
        <position position="625"/>
    </location>
</feature>
<evidence type="ECO:0000256" key="4">
    <source>
        <dbReference type="ARBA" id="ARBA00022840"/>
    </source>
</evidence>
<keyword evidence="4 5" id="KW-0067">ATP-binding</keyword>
<dbReference type="InterPro" id="IPR027417">
    <property type="entry name" value="P-loop_NTPase"/>
</dbReference>
<keyword evidence="8" id="KW-1185">Reference proteome</keyword>
<evidence type="ECO:0000313" key="8">
    <source>
        <dbReference type="Proteomes" id="UP001144036"/>
    </source>
</evidence>
<organism evidence="7 8">
    <name type="scientific">Nonomuraea corallina</name>
    <dbReference type="NCBI Taxonomy" id="2989783"/>
    <lineage>
        <taxon>Bacteria</taxon>
        <taxon>Bacillati</taxon>
        <taxon>Actinomycetota</taxon>
        <taxon>Actinomycetes</taxon>
        <taxon>Streptosporangiales</taxon>
        <taxon>Streptosporangiaceae</taxon>
        <taxon>Nonomuraea</taxon>
    </lineage>
</organism>
<keyword evidence="1 5" id="KW-0547">Nucleotide-binding</keyword>
<keyword evidence="2 5" id="KW-0378">Hydrolase</keyword>
<name>A0ABT4SLF5_9ACTN</name>
<evidence type="ECO:0000256" key="5">
    <source>
        <dbReference type="PROSITE-ProRule" id="PRU00560"/>
    </source>
</evidence>
<dbReference type="RefSeq" id="WP_270158993.1">
    <property type="nucleotide sequence ID" value="NZ_JAPNNL010000201.1"/>
</dbReference>
<dbReference type="InterPro" id="IPR000212">
    <property type="entry name" value="DNA_helicase_UvrD/REP"/>
</dbReference>
<sequence>MANRQDALAEALETEQRVVSELYGRLDAARERAASALRAVHGRGGATRQAMVEREALAGEHARRLARLNAVERGLCFGRVDDRGGGTVYVGRAGLRDEEGTSVLVDWRAPAARPFYVATATDPGTLVRRRHLHLRGRTVTGLDDEVFDLEAMSDGERRALVGEAALLAALRRGRTGRMGDVVATIQTEQDRVIRASLQGALVVQGGPGTGKTVAALHRAAYLLYTHRDTLERRGVLVVGPNATFLRYIGQVLPSLGETQVVMATLGELFPGVRAVAADPPAVAVVKGDPRMAGLVAAAVRDRQRVPDGELVVELDGLRLRVPHETCAALRARARAVRLPHNMARKLYVTELLKELARAEARALEEGLRLAEMDLDPAERELAGPLNLEDDLDELDLAVAAERLWAQPEVREAVDGLWPDLTPQRLVGELLASPETLESLSPPGLDWRALVRPADAGWTVGDVPLLDEAAELLGEDDSAARAARRRAEADRESGRLFAREVLQTTGVLEEGVFQRDDELAERHADTGAELTTADRAAADRTWAYGHVIVDEAQELSAMAWRMVMRRVPAKSLTVVGDIAQTGSAAGARSWGEVLDPYLEGRWREERLEVNYRTPAEIMEVAADVLA</sequence>